<evidence type="ECO:0000259" key="4">
    <source>
        <dbReference type="SMART" id="SM00646"/>
    </source>
</evidence>
<accession>A0A1M6C466</accession>
<keyword evidence="6" id="KW-1185">Reference proteome</keyword>
<dbReference type="PROSITE" id="PS51257">
    <property type="entry name" value="PROKAR_LIPOPROTEIN"/>
    <property type="match status" value="1"/>
</dbReference>
<evidence type="ECO:0000256" key="3">
    <source>
        <dbReference type="SAM" id="SignalP"/>
    </source>
</evidence>
<dbReference type="SUPFAM" id="SSF53187">
    <property type="entry name" value="Zn-dependent exopeptidases"/>
    <property type="match status" value="1"/>
</dbReference>
<evidence type="ECO:0000313" key="5">
    <source>
        <dbReference type="EMBL" id="SHI55817.1"/>
    </source>
</evidence>
<dbReference type="GO" id="GO:0009253">
    <property type="term" value="P:peptidoglycan catabolic process"/>
    <property type="evidence" value="ECO:0007669"/>
    <property type="project" value="InterPro"/>
</dbReference>
<dbReference type="OrthoDB" id="43070at2"/>
<evidence type="ECO:0000313" key="6">
    <source>
        <dbReference type="Proteomes" id="UP000324781"/>
    </source>
</evidence>
<feature type="signal peptide" evidence="3">
    <location>
        <begin position="1"/>
        <end position="26"/>
    </location>
</feature>
<feature type="region of interest" description="Disordered" evidence="2">
    <location>
        <begin position="29"/>
        <end position="147"/>
    </location>
</feature>
<evidence type="ECO:0000256" key="2">
    <source>
        <dbReference type="SAM" id="MobiDB-lite"/>
    </source>
</evidence>
<keyword evidence="3" id="KW-0732">Signal</keyword>
<dbReference type="Gene3D" id="3.40.630.40">
    <property type="entry name" value="Zn-dependent exopeptidases"/>
    <property type="match status" value="1"/>
</dbReference>
<sequence>MRLNTIKKLILCICAIVLLLSACGFRGTGTGSGTSPEETAESQAPGPSPVLTPAHEGKWDESVSPEPNGDEPTGQPDGSATPEPGRDDGENHSDKADKVLKPLPPDGPENAGGNQQKEPAGENGAEQASGEESRPDTGAADPFSDPESALKGKIICIDPGHGKPGVSIPYEKIAPGSNETKPGYAYGTTGVSTKIPEYMLNMEVASRLRTALEARGCIVVMTRESNEENLGNIERARIGNEAGSDLVIRIHADGSDNPNVHGVSVLYPGSRYISDETLLAKSKSAAQYIHDAVVQATGAKPRGIVRRDDLTGFNWTTRPVILIEMGFMTNPEEDRLLNSPEYQDRMVSGIVQGLIDYFSASRQ</sequence>
<protein>
    <submittedName>
        <fullName evidence="5">N-acetylmuramoyl-L-alanine amidase</fullName>
    </submittedName>
</protein>
<evidence type="ECO:0000256" key="1">
    <source>
        <dbReference type="ARBA" id="ARBA00022801"/>
    </source>
</evidence>
<dbReference type="InterPro" id="IPR002508">
    <property type="entry name" value="MurNAc-LAA_cat"/>
</dbReference>
<reference evidence="5 6" key="1">
    <citation type="submission" date="2016-11" db="EMBL/GenBank/DDBJ databases">
        <authorList>
            <person name="Varghese N."/>
            <person name="Submissions S."/>
        </authorList>
    </citation>
    <scope>NUCLEOTIDE SEQUENCE [LARGE SCALE GENOMIC DNA]</scope>
    <source>
        <strain evidence="5 6">DSM 19027</strain>
    </source>
</reference>
<feature type="chain" id="PRO_5039185653" evidence="3">
    <location>
        <begin position="27"/>
        <end position="363"/>
    </location>
</feature>
<dbReference type="GO" id="GO:0030288">
    <property type="term" value="C:outer membrane-bounded periplasmic space"/>
    <property type="evidence" value="ECO:0007669"/>
    <property type="project" value="TreeGrafter"/>
</dbReference>
<name>A0A1M6C466_9FIRM</name>
<dbReference type="InterPro" id="IPR050695">
    <property type="entry name" value="N-acetylmuramoyl_amidase_3"/>
</dbReference>
<dbReference type="PANTHER" id="PTHR30404">
    <property type="entry name" value="N-ACETYLMURAMOYL-L-ALANINE AMIDASE"/>
    <property type="match status" value="1"/>
</dbReference>
<dbReference type="AlphaFoldDB" id="A0A1M6C466"/>
<feature type="domain" description="MurNAc-LAA" evidence="4">
    <location>
        <begin position="236"/>
        <end position="355"/>
    </location>
</feature>
<dbReference type="Proteomes" id="UP000324781">
    <property type="component" value="Unassembled WGS sequence"/>
</dbReference>
<organism evidence="5 6">
    <name type="scientific">Thermoclostridium caenicola</name>
    <dbReference type="NCBI Taxonomy" id="659425"/>
    <lineage>
        <taxon>Bacteria</taxon>
        <taxon>Bacillati</taxon>
        <taxon>Bacillota</taxon>
        <taxon>Clostridia</taxon>
        <taxon>Eubacteriales</taxon>
        <taxon>Oscillospiraceae</taxon>
        <taxon>Thermoclostridium</taxon>
    </lineage>
</organism>
<feature type="compositionally biased region" description="Basic and acidic residues" evidence="2">
    <location>
        <begin position="84"/>
        <end position="100"/>
    </location>
</feature>
<dbReference type="RefSeq" id="WP_149677714.1">
    <property type="nucleotide sequence ID" value="NZ_DAONMB010000049.1"/>
</dbReference>
<dbReference type="CDD" id="cd02696">
    <property type="entry name" value="MurNAc-LAA"/>
    <property type="match status" value="1"/>
</dbReference>
<proteinExistence type="predicted"/>
<dbReference type="SMART" id="SM00646">
    <property type="entry name" value="Ami_3"/>
    <property type="match status" value="1"/>
</dbReference>
<dbReference type="PANTHER" id="PTHR30404:SF0">
    <property type="entry name" value="N-ACETYLMURAMOYL-L-ALANINE AMIDASE AMIC"/>
    <property type="match status" value="1"/>
</dbReference>
<dbReference type="Pfam" id="PF01520">
    <property type="entry name" value="Amidase_3"/>
    <property type="match status" value="1"/>
</dbReference>
<gene>
    <name evidence="5" type="ORF">SAMN05444373_100442</name>
</gene>
<dbReference type="EMBL" id="FQZP01000004">
    <property type="protein sequence ID" value="SHI55817.1"/>
    <property type="molecule type" value="Genomic_DNA"/>
</dbReference>
<keyword evidence="1" id="KW-0378">Hydrolase</keyword>
<dbReference type="GO" id="GO:0008745">
    <property type="term" value="F:N-acetylmuramoyl-L-alanine amidase activity"/>
    <property type="evidence" value="ECO:0007669"/>
    <property type="project" value="InterPro"/>
</dbReference>